<keyword evidence="3" id="KW-0378">Hydrolase</keyword>
<gene>
    <name evidence="3" type="ORF">IRJ16_04135</name>
</gene>
<feature type="chain" id="PRO_5037279734" evidence="1">
    <location>
        <begin position="21"/>
        <end position="241"/>
    </location>
</feature>
<dbReference type="AlphaFoldDB" id="A0A929KTU1"/>
<name>A0A929KTU1_9SPHI</name>
<dbReference type="PANTHER" id="PTHR30383:SF5">
    <property type="entry name" value="SGNH HYDROLASE-TYPE ESTERASE DOMAIN-CONTAINING PROTEIN"/>
    <property type="match status" value="1"/>
</dbReference>
<evidence type="ECO:0000313" key="4">
    <source>
        <dbReference type="Proteomes" id="UP000622475"/>
    </source>
</evidence>
<keyword evidence="4" id="KW-1185">Reference proteome</keyword>
<dbReference type="GO" id="GO:0004622">
    <property type="term" value="F:phosphatidylcholine lysophospholipase activity"/>
    <property type="evidence" value="ECO:0007669"/>
    <property type="project" value="TreeGrafter"/>
</dbReference>
<feature type="signal peptide" evidence="1">
    <location>
        <begin position="1"/>
        <end position="20"/>
    </location>
</feature>
<keyword evidence="1" id="KW-0732">Signal</keyword>
<evidence type="ECO:0000313" key="3">
    <source>
        <dbReference type="EMBL" id="MBE9661062.1"/>
    </source>
</evidence>
<dbReference type="InterPro" id="IPR051532">
    <property type="entry name" value="Ester_Hydrolysis_Enzymes"/>
</dbReference>
<dbReference type="Gene3D" id="3.40.50.1110">
    <property type="entry name" value="SGNH hydrolase"/>
    <property type="match status" value="1"/>
</dbReference>
<dbReference type="Pfam" id="PF13472">
    <property type="entry name" value="Lipase_GDSL_2"/>
    <property type="match status" value="1"/>
</dbReference>
<evidence type="ECO:0000256" key="1">
    <source>
        <dbReference type="SAM" id="SignalP"/>
    </source>
</evidence>
<dbReference type="EMBL" id="JADFFL010000002">
    <property type="protein sequence ID" value="MBE9661062.1"/>
    <property type="molecule type" value="Genomic_DNA"/>
</dbReference>
<reference evidence="3" key="1">
    <citation type="submission" date="2020-10" db="EMBL/GenBank/DDBJ databases">
        <title>Mucilaginibacter mali sp. nov., isolated from rhizosphere soil of apple orchard.</title>
        <authorList>
            <person name="Lee J.-S."/>
            <person name="Kim H.S."/>
            <person name="Kim J.-S."/>
        </authorList>
    </citation>
    <scope>NUCLEOTIDE SEQUENCE</scope>
    <source>
        <strain evidence="3">KCTC 22746</strain>
    </source>
</reference>
<accession>A0A929KTU1</accession>
<dbReference type="Proteomes" id="UP000622475">
    <property type="component" value="Unassembled WGS sequence"/>
</dbReference>
<dbReference type="InterPro" id="IPR036514">
    <property type="entry name" value="SGNH_hydro_sf"/>
</dbReference>
<evidence type="ECO:0000259" key="2">
    <source>
        <dbReference type="Pfam" id="PF13472"/>
    </source>
</evidence>
<comment type="caution">
    <text evidence="3">The sequence shown here is derived from an EMBL/GenBank/DDBJ whole genome shotgun (WGS) entry which is preliminary data.</text>
</comment>
<organism evidence="3 4">
    <name type="scientific">Mucilaginibacter myungsuensis</name>
    <dbReference type="NCBI Taxonomy" id="649104"/>
    <lineage>
        <taxon>Bacteria</taxon>
        <taxon>Pseudomonadati</taxon>
        <taxon>Bacteroidota</taxon>
        <taxon>Sphingobacteriia</taxon>
        <taxon>Sphingobacteriales</taxon>
        <taxon>Sphingobacteriaceae</taxon>
        <taxon>Mucilaginibacter</taxon>
    </lineage>
</organism>
<dbReference type="PANTHER" id="PTHR30383">
    <property type="entry name" value="THIOESTERASE 1/PROTEASE 1/LYSOPHOSPHOLIPASE L1"/>
    <property type="match status" value="1"/>
</dbReference>
<protein>
    <submittedName>
        <fullName evidence="3">SGNH/GDSL hydrolase family protein</fullName>
    </submittedName>
</protein>
<dbReference type="RefSeq" id="WP_194110271.1">
    <property type="nucleotide sequence ID" value="NZ_JADFFL010000002.1"/>
</dbReference>
<dbReference type="CDD" id="cd04501">
    <property type="entry name" value="SGNH_hydrolase_like_4"/>
    <property type="match status" value="1"/>
</dbReference>
<dbReference type="InterPro" id="IPR013830">
    <property type="entry name" value="SGNH_hydro"/>
</dbReference>
<proteinExistence type="predicted"/>
<dbReference type="SUPFAM" id="SSF52266">
    <property type="entry name" value="SGNH hydrolase"/>
    <property type="match status" value="1"/>
</dbReference>
<feature type="domain" description="SGNH hydrolase-type esterase" evidence="2">
    <location>
        <begin position="73"/>
        <end position="227"/>
    </location>
</feature>
<sequence length="241" mass="26738">MIKLLISLLFIAQITFNASAQQDTAKKAPAPKEDFKDDWATLHKYAAENTALPPPAPGEKRVVFLGSSIFEFWKQKVPAFFEGKPYVNRGIAGQISGQLLIRFRQDVIDLKPKAVIILAGSNDLAGTTGHVTNQTIMDNIKSMVELAEANKIKPILCAYLPIFDYPWRKGLEPADKIIALNKEIEAYANQKKLVLLDYFTPLKDERNGQRADLTTDGAHPNVAGYQIMAKITEEAIAKALK</sequence>